<dbReference type="InterPro" id="IPR048257">
    <property type="entry name" value="DUF4590"/>
</dbReference>
<evidence type="ECO:0000259" key="2">
    <source>
        <dbReference type="Pfam" id="PF15257"/>
    </source>
</evidence>
<proteinExistence type="predicted"/>
<evidence type="ECO:0000313" key="4">
    <source>
        <dbReference type="Proteomes" id="UP001162483"/>
    </source>
</evidence>
<name>A0ABN9GZ14_9NEOB</name>
<protein>
    <recommendedName>
        <fullName evidence="2">DUF4590 domain-containing protein</fullName>
    </recommendedName>
</protein>
<dbReference type="PANTHER" id="PTHR23034">
    <property type="entry name" value="GLUTAMATE-RICH PROTEIN 3"/>
    <property type="match status" value="1"/>
</dbReference>
<accession>A0ABN9GZ14</accession>
<reference evidence="3" key="1">
    <citation type="submission" date="2023-05" db="EMBL/GenBank/DDBJ databases">
        <authorList>
            <person name="Stuckert A."/>
        </authorList>
    </citation>
    <scope>NUCLEOTIDE SEQUENCE</scope>
</reference>
<feature type="non-terminal residue" evidence="3">
    <location>
        <position position="204"/>
    </location>
</feature>
<sequence length="204" mass="23442">MVYLGKNVHLSHDDDDYRDEIKVFQQHCGGENLCVYKGRLLEEENFSLVSRRHRGFPFSLTFYINGIQVDRLSSCCEYKHRKGARLGGKNGYFGIINVEGASPCYRCIIAMGLDKKPSPPPPKSKHALDENGEQEEKPEEEQNDKSDMEDEPTERCYDEPDDKLGQERSVHEDGDPKEGKSNMDYEEDGEEEEEEDVENKDIKT</sequence>
<comment type="caution">
    <text evidence="3">The sequence shown here is derived from an EMBL/GenBank/DDBJ whole genome shotgun (WGS) entry which is preliminary data.</text>
</comment>
<dbReference type="Proteomes" id="UP001162483">
    <property type="component" value="Unassembled WGS sequence"/>
</dbReference>
<feature type="region of interest" description="Disordered" evidence="1">
    <location>
        <begin position="115"/>
        <end position="204"/>
    </location>
</feature>
<evidence type="ECO:0000256" key="1">
    <source>
        <dbReference type="SAM" id="MobiDB-lite"/>
    </source>
</evidence>
<gene>
    <name evidence="3" type="ORF">SPARVUS_LOCUS14930994</name>
</gene>
<feature type="domain" description="DUF4590" evidence="2">
    <location>
        <begin position="9"/>
        <end position="121"/>
    </location>
</feature>
<feature type="compositionally biased region" description="Acidic residues" evidence="1">
    <location>
        <begin position="184"/>
        <end position="198"/>
    </location>
</feature>
<dbReference type="InterPro" id="IPR027962">
    <property type="entry name" value="ERICH3"/>
</dbReference>
<feature type="compositionally biased region" description="Acidic residues" evidence="1">
    <location>
        <begin position="130"/>
        <end position="152"/>
    </location>
</feature>
<feature type="compositionally biased region" description="Basic and acidic residues" evidence="1">
    <location>
        <begin position="153"/>
        <end position="183"/>
    </location>
</feature>
<organism evidence="3 4">
    <name type="scientific">Staurois parvus</name>
    <dbReference type="NCBI Taxonomy" id="386267"/>
    <lineage>
        <taxon>Eukaryota</taxon>
        <taxon>Metazoa</taxon>
        <taxon>Chordata</taxon>
        <taxon>Craniata</taxon>
        <taxon>Vertebrata</taxon>
        <taxon>Euteleostomi</taxon>
        <taxon>Amphibia</taxon>
        <taxon>Batrachia</taxon>
        <taxon>Anura</taxon>
        <taxon>Neobatrachia</taxon>
        <taxon>Ranoidea</taxon>
        <taxon>Ranidae</taxon>
        <taxon>Staurois</taxon>
    </lineage>
</organism>
<dbReference type="EMBL" id="CATNWA010019535">
    <property type="protein sequence ID" value="CAI9613748.1"/>
    <property type="molecule type" value="Genomic_DNA"/>
</dbReference>
<dbReference type="Pfam" id="PF15257">
    <property type="entry name" value="DUF4590"/>
    <property type="match status" value="1"/>
</dbReference>
<keyword evidence="4" id="KW-1185">Reference proteome</keyword>
<dbReference type="PANTHER" id="PTHR23034:SF2">
    <property type="entry name" value="GLUTAMATE-RICH PROTEIN 3"/>
    <property type="match status" value="1"/>
</dbReference>
<evidence type="ECO:0000313" key="3">
    <source>
        <dbReference type="EMBL" id="CAI9613748.1"/>
    </source>
</evidence>